<evidence type="ECO:0000313" key="1">
    <source>
        <dbReference type="EMBL" id="CUX31831.1"/>
    </source>
</evidence>
<protein>
    <submittedName>
        <fullName evidence="1">Uncharacterized protein</fullName>
    </submittedName>
</protein>
<proteinExistence type="predicted"/>
<evidence type="ECO:0000313" key="2">
    <source>
        <dbReference type="Proteomes" id="UP000191988"/>
    </source>
</evidence>
<dbReference type="AlphaFoldDB" id="A0A1S7Q5T8"/>
<dbReference type="STRING" id="1183432.AGR3A_Cc410045"/>
<gene>
    <name evidence="1" type="ORF">AGR3A_Cc410045</name>
</gene>
<accession>A0A1S7Q5T8</accession>
<name>A0A1S7Q5T8_9HYPH</name>
<reference evidence="2" key="1">
    <citation type="submission" date="2016-01" db="EMBL/GenBank/DDBJ databases">
        <authorList>
            <person name="Regsiter A."/>
            <person name="william w."/>
        </authorList>
    </citation>
    <scope>NUCLEOTIDE SEQUENCE [LARGE SCALE GENOMIC DNA]</scope>
    <source>
        <strain evidence="2">CFBP 6623</strain>
    </source>
</reference>
<sequence>MLLNISCLRSANLWTTLQGTPERAGFHISPARWTKSQTAQAYAPKARCNQAIFFLDSIAGEAFLDIHIQKYCLILAINLLF</sequence>
<dbReference type="EMBL" id="FBWK01000036">
    <property type="protein sequence ID" value="CUX31831.1"/>
    <property type="molecule type" value="Genomic_DNA"/>
</dbReference>
<keyword evidence="2" id="KW-1185">Reference proteome</keyword>
<dbReference type="Proteomes" id="UP000191988">
    <property type="component" value="Unassembled WGS sequence"/>
</dbReference>
<organism evidence="1 2">
    <name type="scientific">Agrobacterium tomkonis CFBP 6623</name>
    <dbReference type="NCBI Taxonomy" id="1183432"/>
    <lineage>
        <taxon>Bacteria</taxon>
        <taxon>Pseudomonadati</taxon>
        <taxon>Pseudomonadota</taxon>
        <taxon>Alphaproteobacteria</taxon>
        <taxon>Hyphomicrobiales</taxon>
        <taxon>Rhizobiaceae</taxon>
        <taxon>Rhizobium/Agrobacterium group</taxon>
        <taxon>Agrobacterium</taxon>
        <taxon>Agrobacterium tumefaciens complex</taxon>
    </lineage>
</organism>